<dbReference type="SUPFAM" id="SSF81383">
    <property type="entry name" value="F-box domain"/>
    <property type="match status" value="1"/>
</dbReference>
<dbReference type="InterPro" id="IPR051553">
    <property type="entry name" value="Ran_GTPase-activating"/>
</dbReference>
<keyword evidence="3" id="KW-1185">Reference proteome</keyword>
<dbReference type="InterPro" id="IPR001810">
    <property type="entry name" value="F-box_dom"/>
</dbReference>
<dbReference type="EMBL" id="MU001632">
    <property type="protein sequence ID" value="KAF2486343.1"/>
    <property type="molecule type" value="Genomic_DNA"/>
</dbReference>
<dbReference type="RefSeq" id="XP_033592912.1">
    <property type="nucleotide sequence ID" value="XM_033730677.1"/>
</dbReference>
<dbReference type="InterPro" id="IPR009091">
    <property type="entry name" value="RCC1/BLIP-II"/>
</dbReference>
<dbReference type="AlphaFoldDB" id="A0A6A6Q3V7"/>
<dbReference type="Gene3D" id="1.20.1280.50">
    <property type="match status" value="1"/>
</dbReference>
<proteinExistence type="predicted"/>
<dbReference type="Proteomes" id="UP000799767">
    <property type="component" value="Unassembled WGS sequence"/>
</dbReference>
<sequence>MDTATPLLQLPPELLLLIVRHLDVNDFLNLTATCKALHQPDILYEPSYWSRLAKTNFRLPQHLTSEKDGVRLQKLYKRMLTQTLVYVWGNQDKGCLGHAAPFHRRVHGGSHRLPPRPFRLRGFITADSTSWPEVLPGVDSLGVISDLQCGGWSTTMLTTKGAVYVVGVVDGMQRQEPCPDPTPLRYPPGFPRPIDRHAPSTAIKAFSTGRTHILALSDSGRIWSWHSAHRDAYHVKFLHHDTVENGKDSGRGVVKKVVAGWSKSAALIEGTGIVVWEPLKWHSEVENPPADLALVLETECVPGTDFVSHDQRQHARNQASDTTTDIGQVTNFIVLEEVVLFCTDLGKLFVSQNHWDDQDRRISPPREIPLPRDGDEHAPFVTDVQGSFRSYAVFTQSGAVLTGDQDALLHAESIEDWPQLLRIPALQNKDVIQVAFGDYHFHALHASGHITSYGTEPARCGALGLGGSGLRGLVPKGRGDATLVPHAYTEGRRIWFEPEKRPWLGFLADGGVDPDESKERMAMTLETENTRCRAEVSEWIEQEGRDWEGKLGLHSEDGLGAYSVLSVAASGWHSGALVSVDPVLQKKMREADNHFPRLELSDGTVMPGTAPLNPWRYGRPEWDLSRAWT</sequence>
<accession>A0A6A6Q3V7</accession>
<reference evidence="2" key="1">
    <citation type="journal article" date="2020" name="Stud. Mycol.">
        <title>101 Dothideomycetes genomes: a test case for predicting lifestyles and emergence of pathogens.</title>
        <authorList>
            <person name="Haridas S."/>
            <person name="Albert R."/>
            <person name="Binder M."/>
            <person name="Bloem J."/>
            <person name="Labutti K."/>
            <person name="Salamov A."/>
            <person name="Andreopoulos B."/>
            <person name="Baker S."/>
            <person name="Barry K."/>
            <person name="Bills G."/>
            <person name="Bluhm B."/>
            <person name="Cannon C."/>
            <person name="Castanera R."/>
            <person name="Culley D."/>
            <person name="Daum C."/>
            <person name="Ezra D."/>
            <person name="Gonzalez J."/>
            <person name="Henrissat B."/>
            <person name="Kuo A."/>
            <person name="Liang C."/>
            <person name="Lipzen A."/>
            <person name="Lutzoni F."/>
            <person name="Magnuson J."/>
            <person name="Mondo S."/>
            <person name="Nolan M."/>
            <person name="Ohm R."/>
            <person name="Pangilinan J."/>
            <person name="Park H.-J."/>
            <person name="Ramirez L."/>
            <person name="Alfaro M."/>
            <person name="Sun H."/>
            <person name="Tritt A."/>
            <person name="Yoshinaga Y."/>
            <person name="Zwiers L.-H."/>
            <person name="Turgeon B."/>
            <person name="Goodwin S."/>
            <person name="Spatafora J."/>
            <person name="Crous P."/>
            <person name="Grigoriev I."/>
        </authorList>
    </citation>
    <scope>NUCLEOTIDE SEQUENCE</scope>
    <source>
        <strain evidence="2">CBS 113389</strain>
    </source>
</reference>
<dbReference type="PANTHER" id="PTHR45982:SF3">
    <property type="entry name" value="F-BOX PROTEIN POF9"/>
    <property type="match status" value="1"/>
</dbReference>
<protein>
    <recommendedName>
        <fullName evidence="1">F-box domain-containing protein</fullName>
    </recommendedName>
</protein>
<dbReference type="GO" id="GO:0005085">
    <property type="term" value="F:guanyl-nucleotide exchange factor activity"/>
    <property type="evidence" value="ECO:0007669"/>
    <property type="project" value="TreeGrafter"/>
</dbReference>
<evidence type="ECO:0000313" key="2">
    <source>
        <dbReference type="EMBL" id="KAF2486343.1"/>
    </source>
</evidence>
<feature type="domain" description="F-box" evidence="1">
    <location>
        <begin position="4"/>
        <end position="52"/>
    </location>
</feature>
<dbReference type="GeneID" id="54471679"/>
<dbReference type="OrthoDB" id="61110at2759"/>
<dbReference type="PROSITE" id="PS50181">
    <property type="entry name" value="FBOX"/>
    <property type="match status" value="1"/>
</dbReference>
<name>A0A6A6Q3V7_9PEZI</name>
<dbReference type="Gene3D" id="2.130.10.30">
    <property type="entry name" value="Regulator of chromosome condensation 1/beta-lactamase-inhibitor protein II"/>
    <property type="match status" value="2"/>
</dbReference>
<dbReference type="InterPro" id="IPR036047">
    <property type="entry name" value="F-box-like_dom_sf"/>
</dbReference>
<evidence type="ECO:0000259" key="1">
    <source>
        <dbReference type="PROSITE" id="PS50181"/>
    </source>
</evidence>
<dbReference type="GO" id="GO:0005737">
    <property type="term" value="C:cytoplasm"/>
    <property type="evidence" value="ECO:0007669"/>
    <property type="project" value="TreeGrafter"/>
</dbReference>
<dbReference type="PANTHER" id="PTHR45982">
    <property type="entry name" value="REGULATOR OF CHROMOSOME CONDENSATION"/>
    <property type="match status" value="1"/>
</dbReference>
<dbReference type="SUPFAM" id="SSF50985">
    <property type="entry name" value="RCC1/BLIP-II"/>
    <property type="match status" value="2"/>
</dbReference>
<gene>
    <name evidence="2" type="ORF">BDY17DRAFT_245952</name>
</gene>
<organism evidence="2 3">
    <name type="scientific">Neohortaea acidophila</name>
    <dbReference type="NCBI Taxonomy" id="245834"/>
    <lineage>
        <taxon>Eukaryota</taxon>
        <taxon>Fungi</taxon>
        <taxon>Dikarya</taxon>
        <taxon>Ascomycota</taxon>
        <taxon>Pezizomycotina</taxon>
        <taxon>Dothideomycetes</taxon>
        <taxon>Dothideomycetidae</taxon>
        <taxon>Mycosphaerellales</taxon>
        <taxon>Teratosphaeriaceae</taxon>
        <taxon>Neohortaea</taxon>
    </lineage>
</organism>
<dbReference type="Pfam" id="PF12937">
    <property type="entry name" value="F-box-like"/>
    <property type="match status" value="1"/>
</dbReference>
<evidence type="ECO:0000313" key="3">
    <source>
        <dbReference type="Proteomes" id="UP000799767"/>
    </source>
</evidence>